<dbReference type="AlphaFoldDB" id="A0A4V6NZF9"/>
<dbReference type="Gene3D" id="3.40.50.2000">
    <property type="entry name" value="Glycogen Phosphorylase B"/>
    <property type="match status" value="2"/>
</dbReference>
<evidence type="ECO:0000256" key="1">
    <source>
        <dbReference type="ARBA" id="ARBA00004515"/>
    </source>
</evidence>
<keyword evidence="7" id="KW-0448">Lipopolysaccharide biosynthesis</keyword>
<organism evidence="14 15">
    <name type="scientific">Aquabacter spiritensis</name>
    <dbReference type="NCBI Taxonomy" id="933073"/>
    <lineage>
        <taxon>Bacteria</taxon>
        <taxon>Pseudomonadati</taxon>
        <taxon>Pseudomonadota</taxon>
        <taxon>Alphaproteobacteria</taxon>
        <taxon>Hyphomicrobiales</taxon>
        <taxon>Xanthobacteraceae</taxon>
        <taxon>Aquabacter</taxon>
    </lineage>
</organism>
<evidence type="ECO:0000256" key="8">
    <source>
        <dbReference type="ARBA" id="ARBA00023136"/>
    </source>
</evidence>
<dbReference type="PANTHER" id="PTHR30160:SF19">
    <property type="entry name" value="LIPOPOLYSACCHARIDE HEPTOSYLTRANSFERASE 1"/>
    <property type="match status" value="1"/>
</dbReference>
<dbReference type="PANTHER" id="PTHR30160">
    <property type="entry name" value="TETRAACYLDISACCHARIDE 4'-KINASE-RELATED"/>
    <property type="match status" value="1"/>
</dbReference>
<sequence length="351" mass="37654">MKVLIVKLSSLGDVVHTFPALSDAARAIPGLVVDWAVEESLVPLVQLHPAVRRAIPVPLRRLRGNPLAAWRSQEGRAVRAALAAERYDAILDAQGLMKSALIATLARGRRHGFAWGSAREGVASLAYGRRYAIPEVEHMAVRIRRLFAAALGYALPDLAPQRALGVPPAEPGTPYLVLLHGTTWSTKTWTVLRWRELAQIAASEGLAVRVFALGEAETHRAQAIARDLPEVEILPPLPLDRLAPILAGAQGVVTVDSGLGHLAAALGVPTLGLYGPTDARLTGLYGPKALELRAFRPCAPCESAHCKIAPHTLEGPPCMVDHAARAAWRALNVLRFGHADRTQRNAAPATR</sequence>
<keyword evidence="15" id="KW-1185">Reference proteome</keyword>
<keyword evidence="6 14" id="KW-0808">Transferase</keyword>
<evidence type="ECO:0000256" key="7">
    <source>
        <dbReference type="ARBA" id="ARBA00022985"/>
    </source>
</evidence>
<gene>
    <name evidence="14" type="ORF">EDC64_11878</name>
</gene>
<dbReference type="RefSeq" id="WP_132035291.1">
    <property type="nucleotide sequence ID" value="NZ_SMAI01000018.1"/>
</dbReference>
<evidence type="ECO:0000313" key="14">
    <source>
        <dbReference type="EMBL" id="TCT01578.1"/>
    </source>
</evidence>
<dbReference type="GO" id="GO:0005886">
    <property type="term" value="C:plasma membrane"/>
    <property type="evidence" value="ECO:0007669"/>
    <property type="project" value="UniProtKB-SubCell"/>
</dbReference>
<evidence type="ECO:0000313" key="15">
    <source>
        <dbReference type="Proteomes" id="UP000294664"/>
    </source>
</evidence>
<evidence type="ECO:0000256" key="10">
    <source>
        <dbReference type="ARBA" id="ARBA00044041"/>
    </source>
</evidence>
<comment type="caution">
    <text evidence="14">The sequence shown here is derived from an EMBL/GenBank/DDBJ whole genome shotgun (WGS) entry which is preliminary data.</text>
</comment>
<evidence type="ECO:0000256" key="9">
    <source>
        <dbReference type="ARBA" id="ARBA00043995"/>
    </source>
</evidence>
<keyword evidence="5" id="KW-0328">Glycosyltransferase</keyword>
<reference evidence="14 15" key="1">
    <citation type="submission" date="2019-03" db="EMBL/GenBank/DDBJ databases">
        <title>Genomic Encyclopedia of Type Strains, Phase IV (KMG-IV): sequencing the most valuable type-strain genomes for metagenomic binning, comparative biology and taxonomic classification.</title>
        <authorList>
            <person name="Goeker M."/>
        </authorList>
    </citation>
    <scope>NUCLEOTIDE SEQUENCE [LARGE SCALE GENOMIC DNA]</scope>
    <source>
        <strain evidence="14 15">DSM 9035</strain>
    </source>
</reference>
<dbReference type="InterPro" id="IPR002201">
    <property type="entry name" value="Glyco_trans_9"/>
</dbReference>
<keyword evidence="8" id="KW-0472">Membrane</keyword>
<comment type="catalytic activity">
    <reaction evidence="13">
        <text>an alpha-Kdo-(2-&gt;4)-alpha-Kdo-(2-&gt;6)-lipid A + ADP-L-glycero-beta-D-manno-heptose = an L-alpha-D-Hep-(1-&gt;5)-[alpha-Kdo-(2-&gt;4)]-alpha-Kdo-(2-&gt;6)-lipid A + ADP + H(+)</text>
        <dbReference type="Rhea" id="RHEA:74067"/>
        <dbReference type="ChEBI" id="CHEBI:15378"/>
        <dbReference type="ChEBI" id="CHEBI:61506"/>
        <dbReference type="ChEBI" id="CHEBI:176431"/>
        <dbReference type="ChEBI" id="CHEBI:193068"/>
        <dbReference type="ChEBI" id="CHEBI:456216"/>
        <dbReference type="EC" id="2.4.99.23"/>
    </reaction>
</comment>
<keyword evidence="3" id="KW-1003">Cell membrane</keyword>
<dbReference type="Proteomes" id="UP000294664">
    <property type="component" value="Unassembled WGS sequence"/>
</dbReference>
<dbReference type="EC" id="2.4.99.23" evidence="10"/>
<evidence type="ECO:0000256" key="4">
    <source>
        <dbReference type="ARBA" id="ARBA00022519"/>
    </source>
</evidence>
<evidence type="ECO:0000256" key="11">
    <source>
        <dbReference type="ARBA" id="ARBA00044190"/>
    </source>
</evidence>
<dbReference type="GO" id="GO:0005829">
    <property type="term" value="C:cytosol"/>
    <property type="evidence" value="ECO:0007669"/>
    <property type="project" value="TreeGrafter"/>
</dbReference>
<dbReference type="CDD" id="cd03789">
    <property type="entry name" value="GT9_LPS_heptosyltransferase"/>
    <property type="match status" value="1"/>
</dbReference>
<dbReference type="NCBIfam" id="TIGR02193">
    <property type="entry name" value="heptsyl_trn_I"/>
    <property type="match status" value="1"/>
</dbReference>
<accession>A0A4V6NZF9</accession>
<dbReference type="OrthoDB" id="9807356at2"/>
<dbReference type="EMBL" id="SMAI01000018">
    <property type="protein sequence ID" value="TCT01578.1"/>
    <property type="molecule type" value="Genomic_DNA"/>
</dbReference>
<comment type="similarity">
    <text evidence="9">Belongs to the glycosyltransferase 9 family.</text>
</comment>
<dbReference type="SUPFAM" id="SSF53756">
    <property type="entry name" value="UDP-Glycosyltransferase/glycogen phosphorylase"/>
    <property type="match status" value="1"/>
</dbReference>
<evidence type="ECO:0000256" key="13">
    <source>
        <dbReference type="ARBA" id="ARBA00049201"/>
    </source>
</evidence>
<dbReference type="InterPro" id="IPR011908">
    <property type="entry name" value="LipoPS_heptosylTferase-I"/>
</dbReference>
<proteinExistence type="inferred from homology"/>
<evidence type="ECO:0000256" key="2">
    <source>
        <dbReference type="ARBA" id="ARBA00004713"/>
    </source>
</evidence>
<dbReference type="GO" id="GO:0008713">
    <property type="term" value="F:ADP-heptose-lipopolysaccharide heptosyltransferase activity"/>
    <property type="evidence" value="ECO:0007669"/>
    <property type="project" value="TreeGrafter"/>
</dbReference>
<evidence type="ECO:0000256" key="3">
    <source>
        <dbReference type="ARBA" id="ARBA00022475"/>
    </source>
</evidence>
<dbReference type="GO" id="GO:0009244">
    <property type="term" value="P:lipopolysaccharide core region biosynthetic process"/>
    <property type="evidence" value="ECO:0007669"/>
    <property type="project" value="InterPro"/>
</dbReference>
<name>A0A4V6NZF9_9HYPH</name>
<dbReference type="Pfam" id="PF01075">
    <property type="entry name" value="Glyco_transf_9"/>
    <property type="match status" value="1"/>
</dbReference>
<evidence type="ECO:0000256" key="12">
    <source>
        <dbReference type="ARBA" id="ARBA00044330"/>
    </source>
</evidence>
<comment type="subcellular location">
    <subcellularLocation>
        <location evidence="1">Cell inner membrane</location>
        <topology evidence="1">Peripheral membrane protein</topology>
        <orientation evidence="1">Cytoplasmic side</orientation>
    </subcellularLocation>
</comment>
<evidence type="ECO:0000256" key="6">
    <source>
        <dbReference type="ARBA" id="ARBA00022679"/>
    </source>
</evidence>
<evidence type="ECO:0000256" key="5">
    <source>
        <dbReference type="ARBA" id="ARBA00022676"/>
    </source>
</evidence>
<protein>
    <recommendedName>
        <fullName evidence="11">Lipopolysaccharide heptosyltransferase 1</fullName>
        <ecNumber evidence="10">2.4.99.23</ecNumber>
    </recommendedName>
    <alternativeName>
        <fullName evidence="12">ADP-heptose:lipopolysaccharide heptosyltransferase I</fullName>
    </alternativeName>
</protein>
<keyword evidence="4" id="KW-0997">Cell inner membrane</keyword>
<comment type="pathway">
    <text evidence="2">Bacterial outer membrane biogenesis; LPS core biosynthesis.</text>
</comment>
<dbReference type="InterPro" id="IPR051199">
    <property type="entry name" value="LPS_LOS_Heptosyltrfase"/>
</dbReference>